<keyword evidence="2" id="KW-1133">Transmembrane helix</keyword>
<evidence type="ECO:0000313" key="4">
    <source>
        <dbReference type="Proteomes" id="UP000314294"/>
    </source>
</evidence>
<evidence type="ECO:0000256" key="2">
    <source>
        <dbReference type="SAM" id="Phobius"/>
    </source>
</evidence>
<reference evidence="3 4" key="1">
    <citation type="submission" date="2019-03" db="EMBL/GenBank/DDBJ databases">
        <title>First draft genome of Liparis tanakae, snailfish: a comprehensive survey of snailfish specific genes.</title>
        <authorList>
            <person name="Kim W."/>
            <person name="Song I."/>
            <person name="Jeong J.-H."/>
            <person name="Kim D."/>
            <person name="Kim S."/>
            <person name="Ryu S."/>
            <person name="Song J.Y."/>
            <person name="Lee S.K."/>
        </authorList>
    </citation>
    <scope>NUCLEOTIDE SEQUENCE [LARGE SCALE GENOMIC DNA]</scope>
    <source>
        <tissue evidence="3">Muscle</tissue>
    </source>
</reference>
<protein>
    <submittedName>
        <fullName evidence="3">Uncharacterized protein</fullName>
    </submittedName>
</protein>
<organism evidence="3 4">
    <name type="scientific">Liparis tanakae</name>
    <name type="common">Tanaka's snailfish</name>
    <dbReference type="NCBI Taxonomy" id="230148"/>
    <lineage>
        <taxon>Eukaryota</taxon>
        <taxon>Metazoa</taxon>
        <taxon>Chordata</taxon>
        <taxon>Craniata</taxon>
        <taxon>Vertebrata</taxon>
        <taxon>Euteleostomi</taxon>
        <taxon>Actinopterygii</taxon>
        <taxon>Neopterygii</taxon>
        <taxon>Teleostei</taxon>
        <taxon>Neoteleostei</taxon>
        <taxon>Acanthomorphata</taxon>
        <taxon>Eupercaria</taxon>
        <taxon>Perciformes</taxon>
        <taxon>Cottioidei</taxon>
        <taxon>Cottales</taxon>
        <taxon>Liparidae</taxon>
        <taxon>Liparis</taxon>
    </lineage>
</organism>
<evidence type="ECO:0000313" key="3">
    <source>
        <dbReference type="EMBL" id="TNN41261.1"/>
    </source>
</evidence>
<accession>A0A4Z2FJX4</accession>
<keyword evidence="2" id="KW-0472">Membrane</keyword>
<dbReference type="AlphaFoldDB" id="A0A4Z2FJX4"/>
<dbReference type="Proteomes" id="UP000314294">
    <property type="component" value="Unassembled WGS sequence"/>
</dbReference>
<feature type="compositionally biased region" description="Low complexity" evidence="1">
    <location>
        <begin position="42"/>
        <end position="52"/>
    </location>
</feature>
<keyword evidence="2" id="KW-0812">Transmembrane</keyword>
<feature type="transmembrane region" description="Helical" evidence="2">
    <location>
        <begin position="111"/>
        <end position="133"/>
    </location>
</feature>
<name>A0A4Z2FJX4_9TELE</name>
<gene>
    <name evidence="3" type="ORF">EYF80_048569</name>
</gene>
<sequence>MASGFSRTDFWRLTCSSLTQEQCQYESAAHFTKNSLSGRPLSGGSASGSVGSPSGGSAGSGARTQPLPVGDLGQRRVEAVDVVGGRTGVAAQQLPSVFTHPAELQVVVLFLAYRLLLFLLLILSLPLDPLFLLEGRRGRSRSRLPRPSSDSAKRRILRVQADQVVRSGTRVTQDDLAALLADLAVVLVHGGSLPPLATTGGCVTVTVSTAAATAAATAVADAPLNGLLALNSRHLAPNTVIILDMGILGFFLAMRGLRGENGSFITSHSIYRGCQPPPSRRRRRLRLGSPACEGLWVSESRSLPAVGRLAAGSS</sequence>
<dbReference type="EMBL" id="SRLO01001122">
    <property type="protein sequence ID" value="TNN41261.1"/>
    <property type="molecule type" value="Genomic_DNA"/>
</dbReference>
<keyword evidence="4" id="KW-1185">Reference proteome</keyword>
<proteinExistence type="predicted"/>
<dbReference type="OrthoDB" id="10641955at2759"/>
<feature type="region of interest" description="Disordered" evidence="1">
    <location>
        <begin position="41"/>
        <end position="70"/>
    </location>
</feature>
<evidence type="ECO:0000256" key="1">
    <source>
        <dbReference type="SAM" id="MobiDB-lite"/>
    </source>
</evidence>
<comment type="caution">
    <text evidence="3">The sequence shown here is derived from an EMBL/GenBank/DDBJ whole genome shotgun (WGS) entry which is preliminary data.</text>
</comment>